<dbReference type="EMBL" id="JACHIR010000001">
    <property type="protein sequence ID" value="MBB5896332.1"/>
    <property type="molecule type" value="Genomic_DNA"/>
</dbReference>
<evidence type="ECO:0000313" key="2">
    <source>
        <dbReference type="EMBL" id="MBB5896332.1"/>
    </source>
</evidence>
<dbReference type="AlphaFoldDB" id="A0A7W9NK75"/>
<keyword evidence="3" id="KW-1185">Reference proteome</keyword>
<feature type="signal peptide" evidence="1">
    <location>
        <begin position="1"/>
        <end position="17"/>
    </location>
</feature>
<dbReference type="RefSeq" id="WP_184868006.1">
    <property type="nucleotide sequence ID" value="NZ_BAAAWY010000101.1"/>
</dbReference>
<proteinExistence type="predicted"/>
<protein>
    <submittedName>
        <fullName evidence="2">Uncharacterized protein</fullName>
    </submittedName>
</protein>
<accession>A0A7W9NK75</accession>
<feature type="chain" id="PRO_5039650518" evidence="1">
    <location>
        <begin position="18"/>
        <end position="127"/>
    </location>
</feature>
<gene>
    <name evidence="2" type="ORF">BJ998_007528</name>
</gene>
<organism evidence="2 3">
    <name type="scientific">Kutzneria kofuensis</name>
    <dbReference type="NCBI Taxonomy" id="103725"/>
    <lineage>
        <taxon>Bacteria</taxon>
        <taxon>Bacillati</taxon>
        <taxon>Actinomycetota</taxon>
        <taxon>Actinomycetes</taxon>
        <taxon>Pseudonocardiales</taxon>
        <taxon>Pseudonocardiaceae</taxon>
        <taxon>Kutzneria</taxon>
    </lineage>
</organism>
<dbReference type="Proteomes" id="UP000585638">
    <property type="component" value="Unassembled WGS sequence"/>
</dbReference>
<evidence type="ECO:0000313" key="3">
    <source>
        <dbReference type="Proteomes" id="UP000585638"/>
    </source>
</evidence>
<reference evidence="2 3" key="1">
    <citation type="submission" date="2020-08" db="EMBL/GenBank/DDBJ databases">
        <title>Sequencing the genomes of 1000 actinobacteria strains.</title>
        <authorList>
            <person name="Klenk H.-P."/>
        </authorList>
    </citation>
    <scope>NUCLEOTIDE SEQUENCE [LARGE SCALE GENOMIC DNA]</scope>
    <source>
        <strain evidence="2 3">DSM 43851</strain>
    </source>
</reference>
<keyword evidence="1" id="KW-0732">Signal</keyword>
<evidence type="ECO:0000256" key="1">
    <source>
        <dbReference type="SAM" id="SignalP"/>
    </source>
</evidence>
<name>A0A7W9NK75_9PSEU</name>
<sequence>MKKIAVGLAASALTLTAAVVGAPAASATGDHFILFSNKSVVFKICFRSWDASGRDIKQKCTTWPAGAAGGKYVYRVPANATQTRFTASDRGQQMKGVTLDNNQNYCFRAPASGNGRVDGPITPCNDN</sequence>
<comment type="caution">
    <text evidence="2">The sequence shown here is derived from an EMBL/GenBank/DDBJ whole genome shotgun (WGS) entry which is preliminary data.</text>
</comment>